<feature type="chain" id="PRO_5040294406" evidence="1">
    <location>
        <begin position="20"/>
        <end position="180"/>
    </location>
</feature>
<sequence>MVRLVSALSLAALISCTTAAPSTGSQRIEARDEGFSFEEWANGIVAYPEGDHLSPEAAIQAAQEFGIRKRDDLTKRDAVSCNDKGQLKASLADAVSCINQLAARGNANCHIPYAGGAALSTIGLAQIYGVTVNKAGSILPCQAFAASAGRILDICVHPGDTTVQGSNHPNSNIQIHLGRP</sequence>
<keyword evidence="1" id="KW-0732">Signal</keyword>
<dbReference type="PANTHER" id="PTHR39603:SF1">
    <property type="entry name" value="CYANOVIRIN-N DOMAIN-CONTAINING PROTEIN"/>
    <property type="match status" value="1"/>
</dbReference>
<dbReference type="PROSITE" id="PS51257">
    <property type="entry name" value="PROKAR_LIPOPROTEIN"/>
    <property type="match status" value="1"/>
</dbReference>
<gene>
    <name evidence="2" type="ORF">B0T10DRAFT_562845</name>
</gene>
<evidence type="ECO:0000256" key="1">
    <source>
        <dbReference type="SAM" id="SignalP"/>
    </source>
</evidence>
<dbReference type="AlphaFoldDB" id="A0A9P9AKQ7"/>
<dbReference type="EMBL" id="JAGPYM010000014">
    <property type="protein sequence ID" value="KAH6887633.1"/>
    <property type="molecule type" value="Genomic_DNA"/>
</dbReference>
<accession>A0A9P9AKQ7</accession>
<organism evidence="2 3">
    <name type="scientific">Thelonectria olida</name>
    <dbReference type="NCBI Taxonomy" id="1576542"/>
    <lineage>
        <taxon>Eukaryota</taxon>
        <taxon>Fungi</taxon>
        <taxon>Dikarya</taxon>
        <taxon>Ascomycota</taxon>
        <taxon>Pezizomycotina</taxon>
        <taxon>Sordariomycetes</taxon>
        <taxon>Hypocreomycetidae</taxon>
        <taxon>Hypocreales</taxon>
        <taxon>Nectriaceae</taxon>
        <taxon>Thelonectria</taxon>
    </lineage>
</organism>
<dbReference type="Proteomes" id="UP000777438">
    <property type="component" value="Unassembled WGS sequence"/>
</dbReference>
<keyword evidence="3" id="KW-1185">Reference proteome</keyword>
<comment type="caution">
    <text evidence="2">The sequence shown here is derived from an EMBL/GenBank/DDBJ whole genome shotgun (WGS) entry which is preliminary data.</text>
</comment>
<dbReference type="OrthoDB" id="2112446at2759"/>
<name>A0A9P9AKQ7_9HYPO</name>
<protein>
    <submittedName>
        <fullName evidence="2">Uncharacterized protein</fullName>
    </submittedName>
</protein>
<reference evidence="2 3" key="1">
    <citation type="journal article" date="2021" name="Nat. Commun.">
        <title>Genetic determinants of endophytism in the Arabidopsis root mycobiome.</title>
        <authorList>
            <person name="Mesny F."/>
            <person name="Miyauchi S."/>
            <person name="Thiergart T."/>
            <person name="Pickel B."/>
            <person name="Atanasova L."/>
            <person name="Karlsson M."/>
            <person name="Huettel B."/>
            <person name="Barry K.W."/>
            <person name="Haridas S."/>
            <person name="Chen C."/>
            <person name="Bauer D."/>
            <person name="Andreopoulos W."/>
            <person name="Pangilinan J."/>
            <person name="LaButti K."/>
            <person name="Riley R."/>
            <person name="Lipzen A."/>
            <person name="Clum A."/>
            <person name="Drula E."/>
            <person name="Henrissat B."/>
            <person name="Kohler A."/>
            <person name="Grigoriev I.V."/>
            <person name="Martin F.M."/>
            <person name="Hacquard S."/>
        </authorList>
    </citation>
    <scope>NUCLEOTIDE SEQUENCE [LARGE SCALE GENOMIC DNA]</scope>
    <source>
        <strain evidence="2 3">MPI-CAGE-CH-0241</strain>
    </source>
</reference>
<feature type="signal peptide" evidence="1">
    <location>
        <begin position="1"/>
        <end position="19"/>
    </location>
</feature>
<proteinExistence type="predicted"/>
<evidence type="ECO:0000313" key="2">
    <source>
        <dbReference type="EMBL" id="KAH6887633.1"/>
    </source>
</evidence>
<evidence type="ECO:0000313" key="3">
    <source>
        <dbReference type="Proteomes" id="UP000777438"/>
    </source>
</evidence>
<dbReference type="PANTHER" id="PTHR39603">
    <property type="entry name" value="CYANOVIRIN-N DOMAIN-CONTAINING PROTEIN"/>
    <property type="match status" value="1"/>
</dbReference>